<reference evidence="3" key="1">
    <citation type="submission" date="2012-06" db="EMBL/GenBank/DDBJ databases">
        <title>Complete sequence of Desulfitobacterium dehalogenans ATCC 51507.</title>
        <authorList>
            <person name="Lucas S."/>
            <person name="Han J."/>
            <person name="Lapidus A."/>
            <person name="Cheng J.-F."/>
            <person name="Goodwin L."/>
            <person name="Pitluck S."/>
            <person name="Peters L."/>
            <person name="Ovchinnikova G."/>
            <person name="Teshima H."/>
            <person name="Detter J.C."/>
            <person name="Han C."/>
            <person name="Tapia R."/>
            <person name="Land M."/>
            <person name="Hauser L."/>
            <person name="Kyrpides N."/>
            <person name="Ivanova N."/>
            <person name="Pagani I."/>
            <person name="Kruse T."/>
            <person name="de Vos W.M."/>
            <person name="Smidt H."/>
            <person name="Woyke T."/>
        </authorList>
    </citation>
    <scope>NUCLEOTIDE SEQUENCE [LARGE SCALE GENOMIC DNA]</scope>
    <source>
        <strain evidence="3">ATCC 51507 / DSM 9161 / JW/IU-DC1</strain>
    </source>
</reference>
<organism evidence="2 3">
    <name type="scientific">Desulfitobacterium dehalogenans (strain ATCC 51507 / DSM 9161 / JW/IU-DC1)</name>
    <dbReference type="NCBI Taxonomy" id="756499"/>
    <lineage>
        <taxon>Bacteria</taxon>
        <taxon>Bacillati</taxon>
        <taxon>Bacillota</taxon>
        <taxon>Clostridia</taxon>
        <taxon>Eubacteriales</taxon>
        <taxon>Desulfitobacteriaceae</taxon>
        <taxon>Desulfitobacterium</taxon>
    </lineage>
</organism>
<dbReference type="HOGENOM" id="CLU_2022928_0_0_9"/>
<dbReference type="AlphaFoldDB" id="I4AAH2"/>
<feature type="chain" id="PRO_5038739508" evidence="1">
    <location>
        <begin position="25"/>
        <end position="122"/>
    </location>
</feature>
<name>I4AAH2_DESDJ</name>
<dbReference type="Proteomes" id="UP000006053">
    <property type="component" value="Chromosome"/>
</dbReference>
<keyword evidence="1" id="KW-0732">Signal</keyword>
<feature type="signal peptide" evidence="1">
    <location>
        <begin position="1"/>
        <end position="24"/>
    </location>
</feature>
<proteinExistence type="predicted"/>
<gene>
    <name evidence="2" type="ordered locus">Desde_2638</name>
</gene>
<dbReference type="STRING" id="756499.Desde_2638"/>
<sequence length="122" mass="13549" precursor="true">MKKSTIIGLLTFTFLLFGSLSAYASWGMSYGSDIHSAVVTVYGYSYTGTTVVADEVYADSYFYKSGLLVDSDSDLVYNNTWAQADVSTFNSIGEESYRIEGYHYAKVNNDIVNEYTSASKRL</sequence>
<keyword evidence="3" id="KW-1185">Reference proteome</keyword>
<dbReference type="EMBL" id="CP003348">
    <property type="protein sequence ID" value="AFM00957.1"/>
    <property type="molecule type" value="Genomic_DNA"/>
</dbReference>
<evidence type="ECO:0000313" key="2">
    <source>
        <dbReference type="EMBL" id="AFM00957.1"/>
    </source>
</evidence>
<accession>I4AAH2</accession>
<evidence type="ECO:0000313" key="3">
    <source>
        <dbReference type="Proteomes" id="UP000006053"/>
    </source>
</evidence>
<reference evidence="2 3" key="2">
    <citation type="journal article" date="2015" name="J. Bacteriol.">
        <title>Genomic, proteomic, and biochemical analysis of the organohalide respiratory pathway in Desulfitobacterium dehalogenans.</title>
        <authorList>
            <person name="Kruse T."/>
            <person name="van de Pas B.A."/>
            <person name="Atteia A."/>
            <person name="Krab K."/>
            <person name="Hagen W.R."/>
            <person name="Goodwin L."/>
            <person name="Chain P."/>
            <person name="Boeren S."/>
            <person name="Maphosa F."/>
            <person name="Schraa G."/>
            <person name="de Vos W.M."/>
            <person name="van der Oost J."/>
            <person name="Smidt H."/>
            <person name="Stams A.J."/>
        </authorList>
    </citation>
    <scope>NUCLEOTIDE SEQUENCE [LARGE SCALE GENOMIC DNA]</scope>
    <source>
        <strain evidence="3">ATCC 51507 / DSM 9161 / JW/IU-DC1</strain>
    </source>
</reference>
<protein>
    <submittedName>
        <fullName evidence="2">Uncharacterized protein</fullName>
    </submittedName>
</protein>
<dbReference type="KEGG" id="ddh:Desde_2638"/>
<dbReference type="RefSeq" id="WP_014794437.1">
    <property type="nucleotide sequence ID" value="NC_018017.1"/>
</dbReference>
<evidence type="ECO:0000256" key="1">
    <source>
        <dbReference type="SAM" id="SignalP"/>
    </source>
</evidence>